<dbReference type="AlphaFoldDB" id="A0A9X2HH78"/>
<dbReference type="PANTHER" id="PTHR30137:SF15">
    <property type="entry name" value="BLL6902 PROTEIN"/>
    <property type="match status" value="1"/>
</dbReference>
<dbReference type="Pfam" id="PF00296">
    <property type="entry name" value="Bac_luciferase"/>
    <property type="match status" value="1"/>
</dbReference>
<dbReference type="GO" id="GO:0005829">
    <property type="term" value="C:cytosol"/>
    <property type="evidence" value="ECO:0007669"/>
    <property type="project" value="TreeGrafter"/>
</dbReference>
<name>A0A9X2HH78_9MICC</name>
<dbReference type="InterPro" id="IPR050766">
    <property type="entry name" value="Bact_Lucif_Oxidored"/>
</dbReference>
<dbReference type="InterPro" id="IPR036661">
    <property type="entry name" value="Luciferase-like_sf"/>
</dbReference>
<comment type="caution">
    <text evidence="2">The sequence shown here is derived from an EMBL/GenBank/DDBJ whole genome shotgun (WGS) entry which is preliminary data.</text>
</comment>
<feature type="domain" description="Luciferase-like" evidence="1">
    <location>
        <begin position="18"/>
        <end position="148"/>
    </location>
</feature>
<protein>
    <submittedName>
        <fullName evidence="2">LLM class flavin-dependent oxidoreductase</fullName>
    </submittedName>
</protein>
<evidence type="ECO:0000313" key="3">
    <source>
        <dbReference type="Proteomes" id="UP001139502"/>
    </source>
</evidence>
<sequence>MTENASTKTLGFFTRLLEDASATERYRYALEQIEAAERLGFDSAWVAQHHFHAAEGGLPSPFLLLSAAAQRTRRIGLATGVITLPMEDAVRVAEDAAVLDELSGGRLQIGLGSGGNPASFEAFGADFAERGPAFGAKLETLETLWRGGGTAGGKRPTLPRRS</sequence>
<evidence type="ECO:0000259" key="1">
    <source>
        <dbReference type="Pfam" id="PF00296"/>
    </source>
</evidence>
<evidence type="ECO:0000313" key="2">
    <source>
        <dbReference type="EMBL" id="MCP3427294.1"/>
    </source>
</evidence>
<dbReference type="InterPro" id="IPR011251">
    <property type="entry name" value="Luciferase-like_dom"/>
</dbReference>
<proteinExistence type="predicted"/>
<dbReference type="RefSeq" id="WP_254169132.1">
    <property type="nucleotide sequence ID" value="NZ_JANAFB010000074.1"/>
</dbReference>
<dbReference type="Gene3D" id="3.20.20.30">
    <property type="entry name" value="Luciferase-like domain"/>
    <property type="match status" value="1"/>
</dbReference>
<organism evidence="2 3">
    <name type="scientific">Rothia santali</name>
    <dbReference type="NCBI Taxonomy" id="2949643"/>
    <lineage>
        <taxon>Bacteria</taxon>
        <taxon>Bacillati</taxon>
        <taxon>Actinomycetota</taxon>
        <taxon>Actinomycetes</taxon>
        <taxon>Micrococcales</taxon>
        <taxon>Micrococcaceae</taxon>
        <taxon>Rothia</taxon>
    </lineage>
</organism>
<dbReference type="PANTHER" id="PTHR30137">
    <property type="entry name" value="LUCIFERASE-LIKE MONOOXYGENASE"/>
    <property type="match status" value="1"/>
</dbReference>
<dbReference type="EMBL" id="JANAFB010000074">
    <property type="protein sequence ID" value="MCP3427294.1"/>
    <property type="molecule type" value="Genomic_DNA"/>
</dbReference>
<dbReference type="GO" id="GO:0016705">
    <property type="term" value="F:oxidoreductase activity, acting on paired donors, with incorporation or reduction of molecular oxygen"/>
    <property type="evidence" value="ECO:0007669"/>
    <property type="project" value="InterPro"/>
</dbReference>
<accession>A0A9X2HH78</accession>
<dbReference type="Proteomes" id="UP001139502">
    <property type="component" value="Unassembled WGS sequence"/>
</dbReference>
<gene>
    <name evidence="2" type="ORF">NBM05_15080</name>
</gene>
<reference evidence="2" key="1">
    <citation type="submission" date="2022-06" db="EMBL/GenBank/DDBJ databases">
        <title>Rothia sp. isolated from sandalwood seedling.</title>
        <authorList>
            <person name="Tuikhar N."/>
            <person name="Kirdat K."/>
            <person name="Thorat V."/>
            <person name="Swetha P."/>
            <person name="Padma S."/>
            <person name="Sundararaj R."/>
            <person name="Yadav A."/>
        </authorList>
    </citation>
    <scope>NUCLEOTIDE SEQUENCE</scope>
    <source>
        <strain evidence="2">AR01</strain>
    </source>
</reference>
<keyword evidence="3" id="KW-1185">Reference proteome</keyword>
<dbReference type="SUPFAM" id="SSF51679">
    <property type="entry name" value="Bacterial luciferase-like"/>
    <property type="match status" value="1"/>
</dbReference>